<proteinExistence type="predicted"/>
<keyword evidence="2" id="KW-1185">Reference proteome</keyword>
<evidence type="ECO:0000313" key="2">
    <source>
        <dbReference type="Proteomes" id="UP000182961"/>
    </source>
</evidence>
<accession>A0A1I4VP96</accession>
<reference evidence="2" key="1">
    <citation type="submission" date="2016-10" db="EMBL/GenBank/DDBJ databases">
        <authorList>
            <person name="Varghese N."/>
            <person name="Submissions S."/>
        </authorList>
    </citation>
    <scope>NUCLEOTIDE SEQUENCE [LARGE SCALE GENOMIC DNA]</scope>
    <source>
        <strain evidence="2">DSM 4002</strain>
    </source>
</reference>
<organism evidence="1 2">
    <name type="scientific">Flavobacterium succinicans</name>
    <dbReference type="NCBI Taxonomy" id="29536"/>
    <lineage>
        <taxon>Bacteria</taxon>
        <taxon>Pseudomonadati</taxon>
        <taxon>Bacteroidota</taxon>
        <taxon>Flavobacteriia</taxon>
        <taxon>Flavobacteriales</taxon>
        <taxon>Flavobacteriaceae</taxon>
        <taxon>Flavobacterium</taxon>
    </lineage>
</organism>
<gene>
    <name evidence="1" type="ORF">SAMN05444143_10598</name>
</gene>
<evidence type="ECO:0000313" key="1">
    <source>
        <dbReference type="EMBL" id="SFN03112.1"/>
    </source>
</evidence>
<sequence>MDVIVAMWNKIVLLGVFFWLSGVYAQENQSSYRTKKIRVTTDTIWLEKTSINPSFFKITTDKKETLATTNYSVNFEKGYLLLQSLSQLNSEELTVQYLKYPDFLTKTYQVYSDSLVVNNETLMGTLYQMTDTNPKKATPFDGLNTSGSITRGVTVGNNQNAVLNSNLDLQISGKLSDKVSISASIQDSNIPLQDGGYSQKLDQFDNIFMELYSKDWRVRGGDLFLENRTAQFLNFNKKVQGLSTQFDWGDTEKHTKIEAAVGLVRGQYARSAFIGQEGNQGPYKLKGNNQEAYVLIVSGSERVYVNGNLLKRGENNDYVMDYNAGELVFTPLFTITSEMRIVVEYQFTDQNYTRIVGYGGGMYQNKNWSFGSYLYSESDLKNQPVQQSLSKEQVAILQNAGNDPSKMNAPSAYEDSYSENKILYEKKSANGIEYFEFSTNDQAVLYNVRFSKIGPNQGNYLLKNTGAIGRIYEYIAPLNGILQGEYEPTIPLIAPNKLQIATFLGRYNPNEKSSADFEIGVSNNDKNLFSNLDDNQNKGLAAKFNTKQRLFTGKWNLDFIGNYQYIAESFKTVERLFNIEFNRDWNLGTTTTGNQSFLTAGIQSEWNPSYKGTLKGNASYQLEKLDFTDSFSGQKHRIMAHFQLPNWRFQNQTSVLKSDNLLSTSNFIRQQTQVRFHKKKNWVGATFRLEDNQEKIKSTQTFTPISQRFSEIGGFAGHGDSTRVFVALGYLQRVNDSIQNGVLQRVNHSQTFSLKSKVFQTSKSDLSVFANYRVLEYTNNSAQKEPSLNSRVVYNDRFWKQLVQSTTAYETNSGSIAQQEFTFLEVNAGQGVYAWNDYNGNGIQELQEFEIAPYPDLAKYIRVFLPNQIFIKTHQNKFSQSLIINPNQWQNEKGFKKIASYFYNQTSFIMDRKIKNEGGNFDLNPFGSPKDDVLGLNSVFRNSLFFNRGKQKHSVTYTYLQNKSKSLLSNGSQENSNASHQLQYQHLFQKSWLLNFFTKTLATAVVSENYAEKNFDIKGYQIAPKISYLFSKNASWELLYEFQHKENQLAQAETLQQNRLGTAFSYARNSKFTLNGELSFYQNKFDGNAQSAVGFQMLEGLQTGQNITWRVLLQKNITQFLDINFNYQGRKSETSAAIHTGNVQLRAYF</sequence>
<name>A0A1I4VP96_9FLAO</name>
<protein>
    <submittedName>
        <fullName evidence="1">Uncharacterized protein</fullName>
    </submittedName>
</protein>
<dbReference type="Proteomes" id="UP000182961">
    <property type="component" value="Unassembled WGS sequence"/>
</dbReference>
<dbReference type="eggNOG" id="COG5448">
    <property type="taxonomic scope" value="Bacteria"/>
</dbReference>
<dbReference type="AlphaFoldDB" id="A0A1I4VP96"/>
<dbReference type="EMBL" id="FOUT01000005">
    <property type="protein sequence ID" value="SFN03112.1"/>
    <property type="molecule type" value="Genomic_DNA"/>
</dbReference>
<dbReference type="STRING" id="29536.FLB_18610"/>